<dbReference type="Pfam" id="PF03413">
    <property type="entry name" value="PepSY"/>
    <property type="match status" value="2"/>
</dbReference>
<evidence type="ECO:0000259" key="2">
    <source>
        <dbReference type="Pfam" id="PF03413"/>
    </source>
</evidence>
<keyword evidence="4" id="KW-1185">Reference proteome</keyword>
<dbReference type="InterPro" id="IPR025711">
    <property type="entry name" value="PepSY"/>
</dbReference>
<evidence type="ECO:0000313" key="3">
    <source>
        <dbReference type="EMBL" id="MBZ5753174.1"/>
    </source>
</evidence>
<protein>
    <submittedName>
        <fullName evidence="3">PepSY domain-containing protein</fullName>
    </submittedName>
</protein>
<sequence length="246" mass="27459">MKNRKWMLSAGMVLVLGLLLFVGYQWWAPSLSAQTLTEEEANKAALAKYPGDIIKTTKTKDEYQIDMQLETGVYHIRINAENGEVISIKRETESKEGTSEKTPDEKTTETPPKQLTPKEIEALIASQGDLQSLEFVEENGKAYYQAVVSKKNEKITLKLDQFTGEITSKTKEAASIITESEAMAIAEAHVKGEADDVEFVQPPEQTPYYLIEAELADGEDVIVQVDAYTKAVKSVTREEDTEDDED</sequence>
<evidence type="ECO:0000256" key="1">
    <source>
        <dbReference type="SAM" id="MobiDB-lite"/>
    </source>
</evidence>
<proteinExistence type="predicted"/>
<dbReference type="Gene3D" id="3.10.450.40">
    <property type="match status" value="3"/>
</dbReference>
<feature type="domain" description="PepSY" evidence="2">
    <location>
        <begin position="36"/>
        <end position="88"/>
    </location>
</feature>
<comment type="caution">
    <text evidence="3">The sequence shown here is derived from an EMBL/GenBank/DDBJ whole genome shotgun (WGS) entry which is preliminary data.</text>
</comment>
<organism evidence="3 4">
    <name type="scientific">Metabacillus rhizolycopersici</name>
    <dbReference type="NCBI Taxonomy" id="2875709"/>
    <lineage>
        <taxon>Bacteria</taxon>
        <taxon>Bacillati</taxon>
        <taxon>Bacillota</taxon>
        <taxon>Bacilli</taxon>
        <taxon>Bacillales</taxon>
        <taxon>Bacillaceae</taxon>
        <taxon>Metabacillus</taxon>
    </lineage>
</organism>
<accession>A0ABS7UZ39</accession>
<gene>
    <name evidence="3" type="ORF">K9V48_23850</name>
</gene>
<feature type="domain" description="PepSY" evidence="2">
    <location>
        <begin position="177"/>
        <end position="232"/>
    </location>
</feature>
<feature type="compositionally biased region" description="Basic and acidic residues" evidence="1">
    <location>
        <begin position="89"/>
        <end position="108"/>
    </location>
</feature>
<evidence type="ECO:0000313" key="4">
    <source>
        <dbReference type="Proteomes" id="UP001165287"/>
    </source>
</evidence>
<reference evidence="3" key="1">
    <citation type="submission" date="2024-05" db="EMBL/GenBank/DDBJ databases">
        <title>Metabacillus sp. nov., isolated from the rhizosphere soil of tomato plants.</title>
        <authorList>
            <person name="Ma R."/>
        </authorList>
    </citation>
    <scope>NUCLEOTIDE SEQUENCE</scope>
    <source>
        <strain evidence="3">DBTR6</strain>
    </source>
</reference>
<dbReference type="EMBL" id="JAIQUM010000090">
    <property type="protein sequence ID" value="MBZ5753174.1"/>
    <property type="molecule type" value="Genomic_DNA"/>
</dbReference>
<dbReference type="RefSeq" id="WP_224141605.1">
    <property type="nucleotide sequence ID" value="NZ_JAIQUM010000090.1"/>
</dbReference>
<name>A0ABS7UZ39_9BACI</name>
<dbReference type="Proteomes" id="UP001165287">
    <property type="component" value="Unassembled WGS sequence"/>
</dbReference>
<feature type="region of interest" description="Disordered" evidence="1">
    <location>
        <begin position="89"/>
        <end position="116"/>
    </location>
</feature>